<dbReference type="RefSeq" id="WP_126405487.1">
    <property type="nucleotide sequence ID" value="NZ_RXNT01000001.1"/>
</dbReference>
<comment type="subcellular location">
    <subcellularLocation>
        <location evidence="1">Membrane</location>
        <topology evidence="1">Multi-pass membrane protein</topology>
    </subcellularLocation>
</comment>
<sequence length="108" mass="11801">MDSNKILAALSYFSIFFAGIIVPIVVLCVSGDKEVKHHAKKALISHLLLLIPVPIIIFAAFADIIGIHQGEVPIMLFVGIIISIILSIVIFIWNIVKGIQVLSKETII</sequence>
<name>A0A3S0LIH3_9BACI</name>
<feature type="transmembrane region" description="Helical" evidence="5">
    <location>
        <begin position="6"/>
        <end position="30"/>
    </location>
</feature>
<gene>
    <name evidence="6" type="ORF">EKG37_01605</name>
</gene>
<dbReference type="AlphaFoldDB" id="A0A3S0LIH3"/>
<keyword evidence="2 5" id="KW-0812">Transmembrane</keyword>
<protein>
    <submittedName>
        <fullName evidence="6">DUF4870 domain-containing protein</fullName>
    </submittedName>
</protein>
<evidence type="ECO:0000256" key="4">
    <source>
        <dbReference type="ARBA" id="ARBA00023136"/>
    </source>
</evidence>
<evidence type="ECO:0000313" key="7">
    <source>
        <dbReference type="Proteomes" id="UP000271374"/>
    </source>
</evidence>
<evidence type="ECO:0000256" key="3">
    <source>
        <dbReference type="ARBA" id="ARBA00022989"/>
    </source>
</evidence>
<keyword evidence="7" id="KW-1185">Reference proteome</keyword>
<organism evidence="6 7">
    <name type="scientific">Bacillus yapensis</name>
    <dbReference type="NCBI Taxonomy" id="2492960"/>
    <lineage>
        <taxon>Bacteria</taxon>
        <taxon>Bacillati</taxon>
        <taxon>Bacillota</taxon>
        <taxon>Bacilli</taxon>
        <taxon>Bacillales</taxon>
        <taxon>Bacillaceae</taxon>
        <taxon>Bacillus</taxon>
    </lineage>
</organism>
<evidence type="ECO:0000256" key="5">
    <source>
        <dbReference type="SAM" id="Phobius"/>
    </source>
</evidence>
<feature type="transmembrane region" description="Helical" evidence="5">
    <location>
        <begin position="42"/>
        <end position="62"/>
    </location>
</feature>
<evidence type="ECO:0000256" key="2">
    <source>
        <dbReference type="ARBA" id="ARBA00022692"/>
    </source>
</evidence>
<dbReference type="Proteomes" id="UP000271374">
    <property type="component" value="Unassembled WGS sequence"/>
</dbReference>
<dbReference type="InterPro" id="IPR019109">
    <property type="entry name" value="MamF_MmsF"/>
</dbReference>
<proteinExistence type="predicted"/>
<feature type="transmembrane region" description="Helical" evidence="5">
    <location>
        <begin position="74"/>
        <end position="96"/>
    </location>
</feature>
<evidence type="ECO:0000313" key="6">
    <source>
        <dbReference type="EMBL" id="RTR36280.1"/>
    </source>
</evidence>
<keyword evidence="4 5" id="KW-0472">Membrane</keyword>
<keyword evidence="3 5" id="KW-1133">Transmembrane helix</keyword>
<evidence type="ECO:0000256" key="1">
    <source>
        <dbReference type="ARBA" id="ARBA00004141"/>
    </source>
</evidence>
<reference evidence="6 7" key="1">
    <citation type="submission" date="2018-12" db="EMBL/GenBank/DDBJ databases">
        <title>Bacillus yapensis draft genome sequence.</title>
        <authorList>
            <person name="Yu L."/>
            <person name="Xu X."/>
            <person name="Tang X."/>
        </authorList>
    </citation>
    <scope>NUCLEOTIDE SEQUENCE [LARGE SCALE GENOMIC DNA]</scope>
    <source>
        <strain evidence="6 7">XXST-01</strain>
    </source>
</reference>
<dbReference type="Pfam" id="PF09685">
    <property type="entry name" value="MamF_MmsF"/>
    <property type="match status" value="1"/>
</dbReference>
<dbReference type="OrthoDB" id="2328241at2"/>
<dbReference type="EMBL" id="RXNT01000001">
    <property type="protein sequence ID" value="RTR36280.1"/>
    <property type="molecule type" value="Genomic_DNA"/>
</dbReference>
<accession>A0A3S0LIH3</accession>
<comment type="caution">
    <text evidence="6">The sequence shown here is derived from an EMBL/GenBank/DDBJ whole genome shotgun (WGS) entry which is preliminary data.</text>
</comment>